<keyword evidence="11" id="KW-1185">Reference proteome</keyword>
<feature type="transmembrane region" description="Helical" evidence="9">
    <location>
        <begin position="115"/>
        <end position="137"/>
    </location>
</feature>
<evidence type="ECO:0000256" key="8">
    <source>
        <dbReference type="SAM" id="MobiDB-lite"/>
    </source>
</evidence>
<keyword evidence="4 9" id="KW-0812">Transmembrane</keyword>
<name>D7G3G7_ECTSI</name>
<dbReference type="OMA" id="KDMDPRW"/>
<dbReference type="FunCoup" id="D7G3G7">
    <property type="interactions" value="231"/>
</dbReference>
<sequence>MGGEHLVLDPAIRDWVVFPLMLMVILVGVLRHNITALLKADKPLDKEELSYKQTLTRAKRLRGNGRFICREAFSRRKGYFTAKEGGLLRQEDLPGQANPMANPDKMMGPMKSQMGFVGTNMFMMAFTSYFFEGFVLVRVPFPLTNRFKVMLQRGVQLSTLDASYVSSTSWYFLVMFGLKSVINLFLRETPVQHEAKVIQSQLGVGAASMGFDTKKVYASEADSLDLAPHEWLLNDVEKRLLGSKYPTTSVYDLAGMHDDSAAMFGANDGGRAAQKTPKGSGGKKRPSGKRSD</sequence>
<evidence type="ECO:0000256" key="4">
    <source>
        <dbReference type="ARBA" id="ARBA00022692"/>
    </source>
</evidence>
<dbReference type="STRING" id="2880.D7G3G7"/>
<dbReference type="GO" id="GO:0034975">
    <property type="term" value="P:protein folding in endoplasmic reticulum"/>
    <property type="evidence" value="ECO:0007669"/>
    <property type="project" value="TreeGrafter"/>
</dbReference>
<feature type="compositionally biased region" description="Basic residues" evidence="8">
    <location>
        <begin position="281"/>
        <end position="292"/>
    </location>
</feature>
<dbReference type="GO" id="GO:0072546">
    <property type="term" value="C:EMC complex"/>
    <property type="evidence" value="ECO:0007669"/>
    <property type="project" value="TreeGrafter"/>
</dbReference>
<dbReference type="OrthoDB" id="6745403at2759"/>
<organism evidence="10 11">
    <name type="scientific">Ectocarpus siliculosus</name>
    <name type="common">Brown alga</name>
    <name type="synonym">Conferva siliculosa</name>
    <dbReference type="NCBI Taxonomy" id="2880"/>
    <lineage>
        <taxon>Eukaryota</taxon>
        <taxon>Sar</taxon>
        <taxon>Stramenopiles</taxon>
        <taxon>Ochrophyta</taxon>
        <taxon>PX clade</taxon>
        <taxon>Phaeophyceae</taxon>
        <taxon>Ectocarpales</taxon>
        <taxon>Ectocarpaceae</taxon>
        <taxon>Ectocarpus</taxon>
    </lineage>
</organism>
<keyword evidence="5 9" id="KW-1133">Transmembrane helix</keyword>
<dbReference type="Pfam" id="PF01956">
    <property type="entry name" value="EMC3_TMCO1"/>
    <property type="match status" value="1"/>
</dbReference>
<proteinExistence type="inferred from homology"/>
<gene>
    <name evidence="10" type="ORF">Esi_0051_0045</name>
</gene>
<evidence type="ECO:0000256" key="7">
    <source>
        <dbReference type="PIRNR" id="PIRNR010045"/>
    </source>
</evidence>
<dbReference type="SMART" id="SM01415">
    <property type="entry name" value="DUF106"/>
    <property type="match status" value="1"/>
</dbReference>
<evidence type="ECO:0000256" key="3">
    <source>
        <dbReference type="ARBA" id="ARBA00020822"/>
    </source>
</evidence>
<feature type="region of interest" description="Disordered" evidence="8">
    <location>
        <begin position="265"/>
        <end position="292"/>
    </location>
</feature>
<comment type="similarity">
    <text evidence="2 7">Belongs to the EMC3 family.</text>
</comment>
<evidence type="ECO:0000256" key="1">
    <source>
        <dbReference type="ARBA" id="ARBA00004141"/>
    </source>
</evidence>
<accession>D7G3G7</accession>
<keyword evidence="6 9" id="KW-0472">Membrane</keyword>
<dbReference type="PIRSF" id="PIRSF010045">
    <property type="entry name" value="DUF850_TM_euk"/>
    <property type="match status" value="1"/>
</dbReference>
<feature type="transmembrane region" description="Helical" evidence="9">
    <location>
        <begin position="168"/>
        <end position="186"/>
    </location>
</feature>
<dbReference type="EMBL" id="FN649749">
    <property type="protein sequence ID" value="CBJ26965.1"/>
    <property type="molecule type" value="Genomic_DNA"/>
</dbReference>
<feature type="transmembrane region" description="Helical" evidence="9">
    <location>
        <begin position="12"/>
        <end position="30"/>
    </location>
</feature>
<reference evidence="10 11" key="1">
    <citation type="journal article" date="2010" name="Nature">
        <title>The Ectocarpus genome and the independent evolution of multicellularity in brown algae.</title>
        <authorList>
            <person name="Cock J.M."/>
            <person name="Sterck L."/>
            <person name="Rouze P."/>
            <person name="Scornet D."/>
            <person name="Allen A.E."/>
            <person name="Amoutzias G."/>
            <person name="Anthouard V."/>
            <person name="Artiguenave F."/>
            <person name="Aury J.M."/>
            <person name="Badger J.H."/>
            <person name="Beszteri B."/>
            <person name="Billiau K."/>
            <person name="Bonnet E."/>
            <person name="Bothwell J.H."/>
            <person name="Bowler C."/>
            <person name="Boyen C."/>
            <person name="Brownlee C."/>
            <person name="Carrano C.J."/>
            <person name="Charrier B."/>
            <person name="Cho G.Y."/>
            <person name="Coelho S.M."/>
            <person name="Collen J."/>
            <person name="Corre E."/>
            <person name="Da Silva C."/>
            <person name="Delage L."/>
            <person name="Delaroque N."/>
            <person name="Dittami S.M."/>
            <person name="Doulbeau S."/>
            <person name="Elias M."/>
            <person name="Farnham G."/>
            <person name="Gachon C.M."/>
            <person name="Gschloessl B."/>
            <person name="Heesch S."/>
            <person name="Jabbari K."/>
            <person name="Jubin C."/>
            <person name="Kawai H."/>
            <person name="Kimura K."/>
            <person name="Kloareg B."/>
            <person name="Kupper F.C."/>
            <person name="Lang D."/>
            <person name="Le Bail A."/>
            <person name="Leblanc C."/>
            <person name="Lerouge P."/>
            <person name="Lohr M."/>
            <person name="Lopez P.J."/>
            <person name="Martens C."/>
            <person name="Maumus F."/>
            <person name="Michel G."/>
            <person name="Miranda-Saavedra D."/>
            <person name="Morales J."/>
            <person name="Moreau H."/>
            <person name="Motomura T."/>
            <person name="Nagasato C."/>
            <person name="Napoli C.A."/>
            <person name="Nelson D.R."/>
            <person name="Nyvall-Collen P."/>
            <person name="Peters A.F."/>
            <person name="Pommier C."/>
            <person name="Potin P."/>
            <person name="Poulain J."/>
            <person name="Quesneville H."/>
            <person name="Read B."/>
            <person name="Rensing S.A."/>
            <person name="Ritter A."/>
            <person name="Rousvoal S."/>
            <person name="Samanta M."/>
            <person name="Samson G."/>
            <person name="Schroeder D.C."/>
            <person name="Segurens B."/>
            <person name="Strittmatter M."/>
            <person name="Tonon T."/>
            <person name="Tregear J.W."/>
            <person name="Valentin K."/>
            <person name="von Dassow P."/>
            <person name="Yamagishi T."/>
            <person name="Van de Peer Y."/>
            <person name="Wincker P."/>
        </authorList>
    </citation>
    <scope>NUCLEOTIDE SEQUENCE [LARGE SCALE GENOMIC DNA]</scope>
    <source>
        <strain evidence="11">Ec32 / CCAP1310/4</strain>
    </source>
</reference>
<evidence type="ECO:0000313" key="11">
    <source>
        <dbReference type="Proteomes" id="UP000002630"/>
    </source>
</evidence>
<dbReference type="EMBL" id="FN648719">
    <property type="protein sequence ID" value="CBJ26965.1"/>
    <property type="molecule type" value="Genomic_DNA"/>
</dbReference>
<evidence type="ECO:0000256" key="6">
    <source>
        <dbReference type="ARBA" id="ARBA00023136"/>
    </source>
</evidence>
<dbReference type="InterPro" id="IPR002809">
    <property type="entry name" value="EMC3/TMCO1"/>
</dbReference>
<dbReference type="eggNOG" id="KOG3188">
    <property type="taxonomic scope" value="Eukaryota"/>
</dbReference>
<evidence type="ECO:0000256" key="2">
    <source>
        <dbReference type="ARBA" id="ARBA00005376"/>
    </source>
</evidence>
<dbReference type="PANTHER" id="PTHR13116">
    <property type="entry name" value="ER MEMBRANE PROTEIN COMPLEX SUBUNIT 3"/>
    <property type="match status" value="1"/>
</dbReference>
<evidence type="ECO:0000313" key="10">
    <source>
        <dbReference type="EMBL" id="CBJ26965.1"/>
    </source>
</evidence>
<comment type="subcellular location">
    <subcellularLocation>
        <location evidence="1">Membrane</location>
        <topology evidence="1">Multi-pass membrane protein</topology>
    </subcellularLocation>
</comment>
<evidence type="ECO:0000256" key="9">
    <source>
        <dbReference type="SAM" id="Phobius"/>
    </source>
</evidence>
<dbReference type="AlphaFoldDB" id="D7G3G7"/>
<protein>
    <recommendedName>
        <fullName evidence="3 7">ER membrane protein complex subunit 3</fullName>
    </recommendedName>
</protein>
<dbReference type="Proteomes" id="UP000002630">
    <property type="component" value="Linkage Group LG24"/>
</dbReference>
<dbReference type="InParanoid" id="D7G3G7"/>
<dbReference type="PANTHER" id="PTHR13116:SF5">
    <property type="entry name" value="ER MEMBRANE PROTEIN COMPLEX SUBUNIT 3"/>
    <property type="match status" value="1"/>
</dbReference>
<evidence type="ECO:0000256" key="5">
    <source>
        <dbReference type="ARBA" id="ARBA00022989"/>
    </source>
</evidence>
<dbReference type="InterPro" id="IPR008568">
    <property type="entry name" value="EMC3"/>
</dbReference>